<evidence type="ECO:0000256" key="1">
    <source>
        <dbReference type="SAM" id="MobiDB-lite"/>
    </source>
</evidence>
<sequence>MACVPPWSPYTLPRRGKIHYLPVDFTDILEDEVPLTASRHHPAREFPLRIPDEMPTRVVSPAPLETPAGGKKTDSDNDYLPSGKQQKIWSVEYVTKFRPYVLRPRLGGSILDEFSFVLHVFRPAHLKSLGFKFINWHQSVTSRSPAGSLTSWIVWVCYSSAGPNKWPNGNELSSTRVKICCSPKPISDNLAFGGFCGPRPQNIRNGGEKACIAAALRELKTIQDVTSFQNVIMRNIGPRLWNDAHETLESILDNDICLRLPFRIPNERSQPQPTAFSTVEYRFGRSEVTPPPPFRLEKRDRAPGWRALTSLGNYQSKTGQMVFWKEKTVVEFPCGSTMLFPAEWMPYSFTEYVANGLSTYEADKRELTEEVEAVRRRAAGSVAAALYPTVHEYDREYNDGVF</sequence>
<organism evidence="2 3">
    <name type="scientific">Mycena metata</name>
    <dbReference type="NCBI Taxonomy" id="1033252"/>
    <lineage>
        <taxon>Eukaryota</taxon>
        <taxon>Fungi</taxon>
        <taxon>Dikarya</taxon>
        <taxon>Basidiomycota</taxon>
        <taxon>Agaricomycotina</taxon>
        <taxon>Agaricomycetes</taxon>
        <taxon>Agaricomycetidae</taxon>
        <taxon>Agaricales</taxon>
        <taxon>Marasmiineae</taxon>
        <taxon>Mycenaceae</taxon>
        <taxon>Mycena</taxon>
    </lineage>
</organism>
<comment type="caution">
    <text evidence="2">The sequence shown here is derived from an EMBL/GenBank/DDBJ whole genome shotgun (WGS) entry which is preliminary data.</text>
</comment>
<dbReference type="EMBL" id="JARKIB010000388">
    <property type="protein sequence ID" value="KAJ7711712.1"/>
    <property type="molecule type" value="Genomic_DNA"/>
</dbReference>
<reference evidence="2" key="1">
    <citation type="submission" date="2023-03" db="EMBL/GenBank/DDBJ databases">
        <title>Massive genome expansion in bonnet fungi (Mycena s.s.) driven by repeated elements and novel gene families across ecological guilds.</title>
        <authorList>
            <consortium name="Lawrence Berkeley National Laboratory"/>
            <person name="Harder C.B."/>
            <person name="Miyauchi S."/>
            <person name="Viragh M."/>
            <person name="Kuo A."/>
            <person name="Thoen E."/>
            <person name="Andreopoulos B."/>
            <person name="Lu D."/>
            <person name="Skrede I."/>
            <person name="Drula E."/>
            <person name="Henrissat B."/>
            <person name="Morin E."/>
            <person name="Kohler A."/>
            <person name="Barry K."/>
            <person name="LaButti K."/>
            <person name="Morin E."/>
            <person name="Salamov A."/>
            <person name="Lipzen A."/>
            <person name="Mereny Z."/>
            <person name="Hegedus B."/>
            <person name="Baldrian P."/>
            <person name="Stursova M."/>
            <person name="Weitz H."/>
            <person name="Taylor A."/>
            <person name="Grigoriev I.V."/>
            <person name="Nagy L.G."/>
            <person name="Martin F."/>
            <person name="Kauserud H."/>
        </authorList>
    </citation>
    <scope>NUCLEOTIDE SEQUENCE</scope>
    <source>
        <strain evidence="2">CBHHK182m</strain>
    </source>
</reference>
<keyword evidence="3" id="KW-1185">Reference proteome</keyword>
<dbReference type="AlphaFoldDB" id="A0AAD7H4G6"/>
<protein>
    <submittedName>
        <fullName evidence="2">Uncharacterized protein</fullName>
    </submittedName>
</protein>
<name>A0AAD7H4G6_9AGAR</name>
<gene>
    <name evidence="2" type="ORF">B0H16DRAFT_1480117</name>
</gene>
<proteinExistence type="predicted"/>
<evidence type="ECO:0000313" key="3">
    <source>
        <dbReference type="Proteomes" id="UP001215598"/>
    </source>
</evidence>
<feature type="region of interest" description="Disordered" evidence="1">
    <location>
        <begin position="57"/>
        <end position="81"/>
    </location>
</feature>
<accession>A0AAD7H4G6</accession>
<evidence type="ECO:0000313" key="2">
    <source>
        <dbReference type="EMBL" id="KAJ7711712.1"/>
    </source>
</evidence>
<dbReference type="Proteomes" id="UP001215598">
    <property type="component" value="Unassembled WGS sequence"/>
</dbReference>